<dbReference type="GO" id="GO:0016020">
    <property type="term" value="C:membrane"/>
    <property type="evidence" value="ECO:0007669"/>
    <property type="project" value="UniProtKB-SubCell"/>
</dbReference>
<feature type="transmembrane region" description="Helical" evidence="6">
    <location>
        <begin position="62"/>
        <end position="81"/>
    </location>
</feature>
<feature type="transmembrane region" description="Helical" evidence="6">
    <location>
        <begin position="314"/>
        <end position="333"/>
    </location>
</feature>
<feature type="transmembrane region" description="Helical" evidence="6">
    <location>
        <begin position="277"/>
        <end position="302"/>
    </location>
</feature>
<keyword evidence="3 6" id="KW-0812">Transmembrane</keyword>
<evidence type="ECO:0000256" key="1">
    <source>
        <dbReference type="ARBA" id="ARBA00004141"/>
    </source>
</evidence>
<dbReference type="EMBL" id="OY288114">
    <property type="protein sequence ID" value="CAJ0852298.1"/>
    <property type="molecule type" value="Genomic_DNA"/>
</dbReference>
<feature type="transmembrane region" description="Helical" evidence="6">
    <location>
        <begin position="27"/>
        <end position="50"/>
    </location>
</feature>
<evidence type="ECO:0000313" key="8">
    <source>
        <dbReference type="EMBL" id="CAJ0852298.1"/>
    </source>
</evidence>
<feature type="transmembrane region" description="Helical" evidence="6">
    <location>
        <begin position="118"/>
        <end position="139"/>
    </location>
</feature>
<dbReference type="SUPFAM" id="SSF103473">
    <property type="entry name" value="MFS general substrate transporter"/>
    <property type="match status" value="1"/>
</dbReference>
<feature type="transmembrane region" description="Helical" evidence="6">
    <location>
        <begin position="188"/>
        <end position="208"/>
    </location>
</feature>
<evidence type="ECO:0000256" key="5">
    <source>
        <dbReference type="ARBA" id="ARBA00023136"/>
    </source>
</evidence>
<dbReference type="PROSITE" id="PS50850">
    <property type="entry name" value="MFS"/>
    <property type="match status" value="1"/>
</dbReference>
<evidence type="ECO:0000259" key="7">
    <source>
        <dbReference type="PROSITE" id="PS50850"/>
    </source>
</evidence>
<dbReference type="InterPro" id="IPR020846">
    <property type="entry name" value="MFS_dom"/>
</dbReference>
<dbReference type="InterPro" id="IPR011701">
    <property type="entry name" value="MFS"/>
</dbReference>
<organism evidence="8">
    <name type="scientific">freshwater sediment metagenome</name>
    <dbReference type="NCBI Taxonomy" id="556182"/>
    <lineage>
        <taxon>unclassified sequences</taxon>
        <taxon>metagenomes</taxon>
        <taxon>ecological metagenomes</taxon>
    </lineage>
</organism>
<dbReference type="Gene3D" id="1.20.1250.20">
    <property type="entry name" value="MFS general substrate transporter like domains"/>
    <property type="match status" value="2"/>
</dbReference>
<gene>
    <name evidence="8" type="primary">ttuB</name>
    <name evidence="8" type="ORF">AMST5_00537</name>
</gene>
<proteinExistence type="predicted"/>
<evidence type="ECO:0000256" key="6">
    <source>
        <dbReference type="SAM" id="Phobius"/>
    </source>
</evidence>
<keyword evidence="4 6" id="KW-1133">Transmembrane helix</keyword>
<accession>A0AA48M0H8</accession>
<dbReference type="PANTHER" id="PTHR43791:SF36">
    <property type="entry name" value="TRANSPORTER, PUTATIVE (AFU_ORTHOLOGUE AFUA_6G08340)-RELATED"/>
    <property type="match status" value="1"/>
</dbReference>
<dbReference type="AlphaFoldDB" id="A0AA48M0H8"/>
<feature type="transmembrane region" description="Helical" evidence="6">
    <location>
        <begin position="405"/>
        <end position="429"/>
    </location>
</feature>
<feature type="transmembrane region" description="Helical" evidence="6">
    <location>
        <begin position="250"/>
        <end position="271"/>
    </location>
</feature>
<comment type="subcellular location">
    <subcellularLocation>
        <location evidence="1">Membrane</location>
        <topology evidence="1">Multi-pass membrane protein</topology>
    </subcellularLocation>
</comment>
<keyword evidence="5 6" id="KW-0472">Membrane</keyword>
<dbReference type="FunFam" id="1.20.1250.20:FF:000018">
    <property type="entry name" value="MFS transporter permease"/>
    <property type="match status" value="1"/>
</dbReference>
<keyword evidence="2" id="KW-0813">Transport</keyword>
<dbReference type="PANTHER" id="PTHR43791">
    <property type="entry name" value="PERMEASE-RELATED"/>
    <property type="match status" value="1"/>
</dbReference>
<feature type="transmembrane region" description="Helical" evidence="6">
    <location>
        <begin position="339"/>
        <end position="359"/>
    </location>
</feature>
<name>A0AA48M0H8_9ZZZZ</name>
<evidence type="ECO:0000256" key="3">
    <source>
        <dbReference type="ARBA" id="ARBA00022692"/>
    </source>
</evidence>
<evidence type="ECO:0000256" key="2">
    <source>
        <dbReference type="ARBA" id="ARBA00022448"/>
    </source>
</evidence>
<dbReference type="CDD" id="cd17319">
    <property type="entry name" value="MFS_ExuT_GudP_like"/>
    <property type="match status" value="1"/>
</dbReference>
<dbReference type="GO" id="GO:0022857">
    <property type="term" value="F:transmembrane transporter activity"/>
    <property type="evidence" value="ECO:0007669"/>
    <property type="project" value="InterPro"/>
</dbReference>
<protein>
    <submittedName>
        <fullName evidence="8">Tartrate transporter</fullName>
    </submittedName>
</protein>
<evidence type="ECO:0000256" key="4">
    <source>
        <dbReference type="ARBA" id="ARBA00022989"/>
    </source>
</evidence>
<feature type="transmembrane region" description="Helical" evidence="6">
    <location>
        <begin position="371"/>
        <end position="393"/>
    </location>
</feature>
<dbReference type="InterPro" id="IPR036259">
    <property type="entry name" value="MFS_trans_sf"/>
</dbReference>
<feature type="transmembrane region" description="Helical" evidence="6">
    <location>
        <begin position="93"/>
        <end position="112"/>
    </location>
</feature>
<dbReference type="Pfam" id="PF07690">
    <property type="entry name" value="MFS_1"/>
    <property type="match status" value="1"/>
</dbReference>
<sequence>MTDTLVRPARADAIDGGRVIAKVSWRLVPLLMAGFFIAYLDRVNIGFAALTMNKEMGFSPQFFGWAAGVFFIGYFFFEAPSNYVMHRIGARLWLARIMVSWGLIAAATAFVWSENSFVALRLLLGAAEAGFAPGVILYLTYWIPAAQRARVLSGFLIAVPLGSAIGSPISGIIMTLMDGVAGFSGWRWLYFVEALPSIALGVVCFFYLPDRPADAAWLTTAERDWLETALAREEPAHHENFWRALVDAKVLLLGAAYFGAVMALYGLSFWLPQIIKGFGASILAAGFLTAIPYFVGATAMVLWSRSLDRRGDAALHTAAACAVGAAGLAAAAYAPSHLLSMIALTVAAAGSVSVLPTFWTLCTLTLGPADAVVGVAMVNAIGNLSGLAGPWLVGLIKGATGEFSHALLALAAGPLLTAALVAAFARGGADLAKRAKSR</sequence>
<feature type="transmembrane region" description="Helical" evidence="6">
    <location>
        <begin position="151"/>
        <end position="176"/>
    </location>
</feature>
<feature type="domain" description="Major facilitator superfamily (MFS) profile" evidence="7">
    <location>
        <begin position="27"/>
        <end position="430"/>
    </location>
</feature>
<reference evidence="8" key="1">
    <citation type="submission" date="2023-07" db="EMBL/GenBank/DDBJ databases">
        <authorList>
            <person name="Pelsma A.J. K."/>
        </authorList>
    </citation>
    <scope>NUCLEOTIDE SEQUENCE</scope>
</reference>